<evidence type="ECO:0000313" key="4">
    <source>
        <dbReference type="Proteomes" id="UP000198867"/>
    </source>
</evidence>
<dbReference type="EMBL" id="FOVM01000004">
    <property type="protein sequence ID" value="SFN70776.1"/>
    <property type="molecule type" value="Genomic_DNA"/>
</dbReference>
<feature type="transmembrane region" description="Helical" evidence="2">
    <location>
        <begin position="170"/>
        <end position="191"/>
    </location>
</feature>
<dbReference type="STRING" id="995034.SAMN05216219_1791"/>
<feature type="compositionally biased region" description="Basic and acidic residues" evidence="1">
    <location>
        <begin position="195"/>
        <end position="204"/>
    </location>
</feature>
<evidence type="ECO:0000256" key="1">
    <source>
        <dbReference type="SAM" id="MobiDB-lite"/>
    </source>
</evidence>
<dbReference type="AlphaFoldDB" id="A0A1I5B7V2"/>
<feature type="compositionally biased region" description="Low complexity" evidence="1">
    <location>
        <begin position="245"/>
        <end position="266"/>
    </location>
</feature>
<gene>
    <name evidence="3" type="ORF">SAMN05216219_1791</name>
</gene>
<keyword evidence="2" id="KW-1133">Transmembrane helix</keyword>
<protein>
    <submittedName>
        <fullName evidence="3">Capsular polysaccharide biosynthesis protein</fullName>
    </submittedName>
</protein>
<feature type="compositionally biased region" description="Low complexity" evidence="1">
    <location>
        <begin position="215"/>
        <end position="233"/>
    </location>
</feature>
<dbReference type="OrthoDB" id="3695950at2"/>
<keyword evidence="2" id="KW-0812">Transmembrane</keyword>
<evidence type="ECO:0000256" key="2">
    <source>
        <dbReference type="SAM" id="Phobius"/>
    </source>
</evidence>
<dbReference type="Proteomes" id="UP000198867">
    <property type="component" value="Unassembled WGS sequence"/>
</dbReference>
<proteinExistence type="predicted"/>
<accession>A0A1I5B7V2</accession>
<sequence>MKFSDTVLGLVRRWYIVLPGLLLAGLIAAGVWAAVPPEYDRSATQLLVPGETSVPEGGNPYLYLGGLAPAADVLVRAIGSENVLNEVVDEYPGVDVRIVRDTTTAGPIILITVTASTDAAAEDVLTMLVDRTATVLGEFQEVENIPEANRMTVIPVTVDEQSTERSRNRALAATGVGFIVAVLALLVASIVDGSSQRRRERDEASIGQDDSNVVPGSPDPDTTGTDGTETAPPARRKRPRQPNDSSLAEASEAEESAPATPSPVKV</sequence>
<evidence type="ECO:0000313" key="3">
    <source>
        <dbReference type="EMBL" id="SFN70776.1"/>
    </source>
</evidence>
<organism evidence="3 4">
    <name type="scientific">Mycetocola miduiensis</name>
    <dbReference type="NCBI Taxonomy" id="995034"/>
    <lineage>
        <taxon>Bacteria</taxon>
        <taxon>Bacillati</taxon>
        <taxon>Actinomycetota</taxon>
        <taxon>Actinomycetes</taxon>
        <taxon>Micrococcales</taxon>
        <taxon>Microbacteriaceae</taxon>
        <taxon>Mycetocola</taxon>
    </lineage>
</organism>
<keyword evidence="4" id="KW-1185">Reference proteome</keyword>
<reference evidence="4" key="1">
    <citation type="submission" date="2016-10" db="EMBL/GenBank/DDBJ databases">
        <authorList>
            <person name="Varghese N."/>
            <person name="Submissions S."/>
        </authorList>
    </citation>
    <scope>NUCLEOTIDE SEQUENCE [LARGE SCALE GENOMIC DNA]</scope>
    <source>
        <strain evidence="4">CGMCC 1.11101</strain>
    </source>
</reference>
<keyword evidence="2" id="KW-0472">Membrane</keyword>
<feature type="region of interest" description="Disordered" evidence="1">
    <location>
        <begin position="194"/>
        <end position="266"/>
    </location>
</feature>
<dbReference type="RefSeq" id="WP_143095041.1">
    <property type="nucleotide sequence ID" value="NZ_FOVM01000004.1"/>
</dbReference>
<name>A0A1I5B7V2_9MICO</name>